<dbReference type="GO" id="GO:0005524">
    <property type="term" value="F:ATP binding"/>
    <property type="evidence" value="ECO:0007669"/>
    <property type="project" value="UniProtKB-KW"/>
</dbReference>
<evidence type="ECO:0000256" key="4">
    <source>
        <dbReference type="ARBA" id="ARBA00022840"/>
    </source>
</evidence>
<evidence type="ECO:0000259" key="5">
    <source>
        <dbReference type="Pfam" id="PF00005"/>
    </source>
</evidence>
<dbReference type="InterPro" id="IPR003439">
    <property type="entry name" value="ABC_transporter-like_ATP-bd"/>
</dbReference>
<keyword evidence="4 7" id="KW-0067">ATP-binding</keyword>
<evidence type="ECO:0000256" key="1">
    <source>
        <dbReference type="ARBA" id="ARBA00005417"/>
    </source>
</evidence>
<dbReference type="Pfam" id="PF00005">
    <property type="entry name" value="ABC_tran"/>
    <property type="match status" value="1"/>
</dbReference>
<reference evidence="7 8" key="1">
    <citation type="submission" date="2015-05" db="EMBL/GenBank/DDBJ databases">
        <title>Photobacterium galathea sp. nov.</title>
        <authorList>
            <person name="Machado H."/>
            <person name="Gram L."/>
        </authorList>
    </citation>
    <scope>NUCLEOTIDE SEQUENCE [LARGE SCALE GENOMIC DNA]</scope>
    <source>
        <strain evidence="7 8">CGMCC 1.12159</strain>
    </source>
</reference>
<feature type="domain" description="Wzt C-terminal" evidence="6">
    <location>
        <begin position="218"/>
        <end position="353"/>
    </location>
</feature>
<dbReference type="PATRIC" id="fig|1195763.3.peg.2081"/>
<evidence type="ECO:0000259" key="6">
    <source>
        <dbReference type="Pfam" id="PF14524"/>
    </source>
</evidence>
<feature type="domain" description="ABC transporter" evidence="5">
    <location>
        <begin position="11"/>
        <end position="99"/>
    </location>
</feature>
<comment type="similarity">
    <text evidence="1">Belongs to the ABC transporter superfamily.</text>
</comment>
<dbReference type="Gene3D" id="3.40.50.300">
    <property type="entry name" value="P-loop containing nucleotide triphosphate hydrolases"/>
    <property type="match status" value="1"/>
</dbReference>
<name>A0A0J1H2M0_9GAMM</name>
<dbReference type="PANTHER" id="PTHR46743">
    <property type="entry name" value="TEICHOIC ACIDS EXPORT ATP-BINDING PROTEIN TAGH"/>
    <property type="match status" value="1"/>
</dbReference>
<dbReference type="Proteomes" id="UP000036097">
    <property type="component" value="Unassembled WGS sequence"/>
</dbReference>
<sequence>MKPTSGEVEVSGRIAALLELGSGFNPEFTGRENVIFNASILGLSKEEIDARFQDIVDFAAIGDFIDRPAKTYSSGMMLRLAFAVAINIDPEILIVDEALAVGDDAFQRKCFSRIKQLQDQGVSILLVSHSAGSIVELCDRAVLIDHGDLLMDGNPKDVINNYHKLLHMEPSKRDAFRQRIIDGTLDDEKAEERKKEVEVKVDQSLFNPELKPSTTVWYAGRGATISNPRMTNEQGNIVNILTSGKPYTFCYDVDFSETVFGVGFGMMIKTLSGFEVGGATSHKDSQVVLDVVDAGSRVSVQIQFNCMARNGTYFINCGCTGMIDGALEFLHRGVDALMFTVIEESQRSTGIVDFSPQYNFTIN</sequence>
<evidence type="ECO:0000256" key="3">
    <source>
        <dbReference type="ARBA" id="ARBA00022741"/>
    </source>
</evidence>
<dbReference type="InterPro" id="IPR029439">
    <property type="entry name" value="Wzt_C"/>
</dbReference>
<proteinExistence type="inferred from homology"/>
<accession>A0A0J1H2M0</accession>
<comment type="caution">
    <text evidence="7">The sequence shown here is derived from an EMBL/GenBank/DDBJ whole genome shotgun (WGS) entry which is preliminary data.</text>
</comment>
<dbReference type="EMBL" id="LDOT01000012">
    <property type="protein sequence ID" value="KLV06038.1"/>
    <property type="molecule type" value="Genomic_DNA"/>
</dbReference>
<gene>
    <name evidence="7" type="ORF">ABT56_09905</name>
</gene>
<dbReference type="InterPro" id="IPR027417">
    <property type="entry name" value="P-loop_NTPase"/>
</dbReference>
<dbReference type="CDD" id="cd10147">
    <property type="entry name" value="Wzt_C-like"/>
    <property type="match status" value="1"/>
</dbReference>
<keyword evidence="8" id="KW-1185">Reference proteome</keyword>
<dbReference type="STRING" id="1195763.ABT56_09905"/>
<dbReference type="InterPro" id="IPR015860">
    <property type="entry name" value="ABC_transpr_TagH-like"/>
</dbReference>
<dbReference type="Gene3D" id="2.70.50.60">
    <property type="entry name" value="abc- transporter (atp binding component) like domain"/>
    <property type="match status" value="1"/>
</dbReference>
<organism evidence="7 8">
    <name type="scientific">Photobacterium aquae</name>
    <dbReference type="NCBI Taxonomy" id="1195763"/>
    <lineage>
        <taxon>Bacteria</taxon>
        <taxon>Pseudomonadati</taxon>
        <taxon>Pseudomonadota</taxon>
        <taxon>Gammaproteobacteria</taxon>
        <taxon>Vibrionales</taxon>
        <taxon>Vibrionaceae</taxon>
        <taxon>Photobacterium</taxon>
    </lineage>
</organism>
<evidence type="ECO:0000313" key="7">
    <source>
        <dbReference type="EMBL" id="KLV06038.1"/>
    </source>
</evidence>
<dbReference type="InterPro" id="IPR050683">
    <property type="entry name" value="Bact_Polysacc_Export_ATP-bd"/>
</dbReference>
<dbReference type="Pfam" id="PF14524">
    <property type="entry name" value="Wzt_C"/>
    <property type="match status" value="1"/>
</dbReference>
<dbReference type="GO" id="GO:0016020">
    <property type="term" value="C:membrane"/>
    <property type="evidence" value="ECO:0007669"/>
    <property type="project" value="InterPro"/>
</dbReference>
<dbReference type="CDD" id="cd03220">
    <property type="entry name" value="ABC_KpsT_Wzt"/>
    <property type="match status" value="1"/>
</dbReference>
<dbReference type="GO" id="GO:0140359">
    <property type="term" value="F:ABC-type transporter activity"/>
    <property type="evidence" value="ECO:0007669"/>
    <property type="project" value="InterPro"/>
</dbReference>
<keyword evidence="3" id="KW-0547">Nucleotide-binding</keyword>
<dbReference type="GO" id="GO:0016887">
    <property type="term" value="F:ATP hydrolysis activity"/>
    <property type="evidence" value="ECO:0007669"/>
    <property type="project" value="InterPro"/>
</dbReference>
<protein>
    <submittedName>
        <fullName evidence="7">ABC transporter ATP-binding protein</fullName>
    </submittedName>
</protein>
<evidence type="ECO:0000256" key="2">
    <source>
        <dbReference type="ARBA" id="ARBA00022448"/>
    </source>
</evidence>
<dbReference type="AlphaFoldDB" id="A0A0J1H2M0"/>
<evidence type="ECO:0000313" key="8">
    <source>
        <dbReference type="Proteomes" id="UP000036097"/>
    </source>
</evidence>
<keyword evidence="2" id="KW-0813">Transport</keyword>
<dbReference type="SUPFAM" id="SSF52540">
    <property type="entry name" value="P-loop containing nucleoside triphosphate hydrolases"/>
    <property type="match status" value="1"/>
</dbReference>
<dbReference type="PANTHER" id="PTHR46743:SF2">
    <property type="entry name" value="TEICHOIC ACIDS EXPORT ATP-BINDING PROTEIN TAGH"/>
    <property type="match status" value="1"/>
</dbReference>